<evidence type="ECO:0000256" key="1">
    <source>
        <dbReference type="SAM" id="MobiDB-lite"/>
    </source>
</evidence>
<keyword evidence="2" id="KW-1133">Transmembrane helix</keyword>
<dbReference type="InterPro" id="IPR029365">
    <property type="entry name" value="TMEM238"/>
</dbReference>
<dbReference type="PANTHER" id="PTHR28613">
    <property type="entry name" value="SI:CH211-232M10.4-RELATED"/>
    <property type="match status" value="1"/>
</dbReference>
<accession>A0AAV9SG71</accession>
<evidence type="ECO:0000313" key="4">
    <source>
        <dbReference type="Proteomes" id="UP001311232"/>
    </source>
</evidence>
<name>A0AAV9SG71_9TELE</name>
<reference evidence="3 4" key="1">
    <citation type="submission" date="2021-06" db="EMBL/GenBank/DDBJ databases">
        <authorList>
            <person name="Palmer J.M."/>
        </authorList>
    </citation>
    <scope>NUCLEOTIDE SEQUENCE [LARGE SCALE GENOMIC DNA]</scope>
    <source>
        <strain evidence="3 4">MEX-2019</strain>
        <tissue evidence="3">Muscle</tissue>
    </source>
</reference>
<evidence type="ECO:0008006" key="5">
    <source>
        <dbReference type="Google" id="ProtNLM"/>
    </source>
</evidence>
<protein>
    <recommendedName>
        <fullName evidence="5">Transmembrane protein 238</fullName>
    </recommendedName>
</protein>
<feature type="transmembrane region" description="Helical" evidence="2">
    <location>
        <begin position="49"/>
        <end position="68"/>
    </location>
</feature>
<organism evidence="3 4">
    <name type="scientific">Crenichthys baileyi</name>
    <name type="common">White River springfish</name>
    <dbReference type="NCBI Taxonomy" id="28760"/>
    <lineage>
        <taxon>Eukaryota</taxon>
        <taxon>Metazoa</taxon>
        <taxon>Chordata</taxon>
        <taxon>Craniata</taxon>
        <taxon>Vertebrata</taxon>
        <taxon>Euteleostomi</taxon>
        <taxon>Actinopterygii</taxon>
        <taxon>Neopterygii</taxon>
        <taxon>Teleostei</taxon>
        <taxon>Neoteleostei</taxon>
        <taxon>Acanthomorphata</taxon>
        <taxon>Ovalentaria</taxon>
        <taxon>Atherinomorphae</taxon>
        <taxon>Cyprinodontiformes</taxon>
        <taxon>Goodeidae</taxon>
        <taxon>Crenichthys</taxon>
    </lineage>
</organism>
<dbReference type="EMBL" id="JAHHUM010000456">
    <property type="protein sequence ID" value="KAK5619757.1"/>
    <property type="molecule type" value="Genomic_DNA"/>
</dbReference>
<keyword evidence="2" id="KW-0472">Membrane</keyword>
<feature type="compositionally biased region" description="Basic and acidic residues" evidence="1">
    <location>
        <begin position="150"/>
        <end position="164"/>
    </location>
</feature>
<dbReference type="AlphaFoldDB" id="A0AAV9SG71"/>
<comment type="caution">
    <text evidence="3">The sequence shown here is derived from an EMBL/GenBank/DDBJ whole genome shotgun (WGS) entry which is preliminary data.</text>
</comment>
<dbReference type="PANTHER" id="PTHR28613:SF9">
    <property type="entry name" value="TRANSMEMBRANE PROTEIN 238"/>
    <property type="match status" value="1"/>
</dbReference>
<gene>
    <name evidence="3" type="ORF">CRENBAI_007969</name>
</gene>
<keyword evidence="4" id="KW-1185">Reference proteome</keyword>
<feature type="transmembrane region" description="Helical" evidence="2">
    <location>
        <begin position="15"/>
        <end position="37"/>
    </location>
</feature>
<dbReference type="Proteomes" id="UP001311232">
    <property type="component" value="Unassembled WGS sequence"/>
</dbReference>
<evidence type="ECO:0000313" key="3">
    <source>
        <dbReference type="EMBL" id="KAK5619757.1"/>
    </source>
</evidence>
<keyword evidence="2" id="KW-0812">Transmembrane</keyword>
<feature type="region of interest" description="Disordered" evidence="1">
    <location>
        <begin position="142"/>
        <end position="171"/>
    </location>
</feature>
<sequence>MCSGMAPSCVGNCGLLFALALAFDAAGLVVLLVGIFGNLNADGRFYGDFLIYTGSVIIFFSLMWWLMWYTGNVHLYAPERRQDSLDASFTQWARKLSERFSKGDMKPLKAAEDERKNKIGDGGGKVVAVNGVVRVSVPSRITWEDGGEGTEPRGQDNRGFDGRSEGASPVDTNVEMGVLIGTEAALQAGDSKTERLL</sequence>
<evidence type="ECO:0000256" key="2">
    <source>
        <dbReference type="SAM" id="Phobius"/>
    </source>
</evidence>
<dbReference type="Pfam" id="PF15125">
    <property type="entry name" value="TMEM238"/>
    <property type="match status" value="1"/>
</dbReference>
<proteinExistence type="predicted"/>